<dbReference type="InterPro" id="IPR036097">
    <property type="entry name" value="HisK_dim/P_sf"/>
</dbReference>
<keyword evidence="19" id="KW-1185">Reference proteome</keyword>
<dbReference type="FunFam" id="3.30.565.10:FF:000016">
    <property type="entry name" value="Chemotaxis protein CheA, putative"/>
    <property type="match status" value="1"/>
</dbReference>
<dbReference type="InterPro" id="IPR005467">
    <property type="entry name" value="His_kinase_dom"/>
</dbReference>
<proteinExistence type="predicted"/>
<dbReference type="PROSITE" id="PS50894">
    <property type="entry name" value="HPT"/>
    <property type="match status" value="1"/>
</dbReference>
<dbReference type="Gene3D" id="2.30.30.40">
    <property type="entry name" value="SH3 Domains"/>
    <property type="match status" value="1"/>
</dbReference>
<reference evidence="18 19" key="1">
    <citation type="submission" date="2019-10" db="EMBL/GenBank/DDBJ databases">
        <title>Whole-genome sequence of the extremophile Heliorestis acidaminivorans DSM 24790.</title>
        <authorList>
            <person name="Kyndt J.A."/>
            <person name="Meyer T.E."/>
        </authorList>
    </citation>
    <scope>NUCLEOTIDE SEQUENCE [LARGE SCALE GENOMIC DNA]</scope>
    <source>
        <strain evidence="18 19">DSM 24790</strain>
    </source>
</reference>
<keyword evidence="6" id="KW-0145">Chemotaxis</keyword>
<evidence type="ECO:0000256" key="12">
    <source>
        <dbReference type="ARBA" id="ARBA00023012"/>
    </source>
</evidence>
<evidence type="ECO:0000259" key="15">
    <source>
        <dbReference type="PROSITE" id="PS50109"/>
    </source>
</evidence>
<dbReference type="SMART" id="SM00073">
    <property type="entry name" value="HPT"/>
    <property type="match status" value="1"/>
</dbReference>
<gene>
    <name evidence="18" type="ORF">F9B85_12445</name>
</gene>
<dbReference type="SUPFAM" id="SSF47226">
    <property type="entry name" value="Histidine-containing phosphotransfer domain, HPT domain"/>
    <property type="match status" value="1"/>
</dbReference>
<evidence type="ECO:0000256" key="13">
    <source>
        <dbReference type="ARBA" id="ARBA00035100"/>
    </source>
</evidence>
<dbReference type="InterPro" id="IPR003594">
    <property type="entry name" value="HATPase_dom"/>
</dbReference>
<dbReference type="RefSeq" id="WP_151621437.1">
    <property type="nucleotide sequence ID" value="NZ_WBXO01000012.1"/>
</dbReference>
<feature type="domain" description="Histidine kinase" evidence="15">
    <location>
        <begin position="330"/>
        <end position="537"/>
    </location>
</feature>
<dbReference type="PROSITE" id="PS50851">
    <property type="entry name" value="CHEW"/>
    <property type="match status" value="1"/>
</dbReference>
<dbReference type="SMART" id="SM00260">
    <property type="entry name" value="CheW"/>
    <property type="match status" value="1"/>
</dbReference>
<dbReference type="PROSITE" id="PS50109">
    <property type="entry name" value="HIS_KIN"/>
    <property type="match status" value="1"/>
</dbReference>
<keyword evidence="10" id="KW-0418">Kinase</keyword>
<feature type="domain" description="HPt" evidence="17">
    <location>
        <begin position="2"/>
        <end position="106"/>
    </location>
</feature>
<dbReference type="SUPFAM" id="SSF55052">
    <property type="entry name" value="CheY-binding domain of CheA"/>
    <property type="match status" value="1"/>
</dbReference>
<evidence type="ECO:0000313" key="18">
    <source>
        <dbReference type="EMBL" id="KAB2951384.1"/>
    </source>
</evidence>
<evidence type="ECO:0000256" key="10">
    <source>
        <dbReference type="ARBA" id="ARBA00022777"/>
    </source>
</evidence>
<dbReference type="SUPFAM" id="SSF47384">
    <property type="entry name" value="Homodimeric domain of signal transducing histidine kinase"/>
    <property type="match status" value="1"/>
</dbReference>
<dbReference type="Proteomes" id="UP000468766">
    <property type="component" value="Unassembled WGS sequence"/>
</dbReference>
<sequence>MDKSFMDEYLDLFYSEAKEQLEILSRDLLSIESGTSDEETIHQMFRAAHSLKGASASVGFQVVANITHNIEDLLGKVREGQLVLDARGIDAIFNALDFIQAILFQAQEVDPEKAEELIKQLEEASLEKKEESSTIEHKVSKDEDLAHIRDRYATISSAREIEIVFQNDCIMKAVRAFLILNNLSEFGEVLESFPAQDDLETCEENVNSFHIFFDWKKGTTEELYKVINVADVSDIKIKLLSDLQAISELGDAKTVEEVPPKAVVLQSEKSIAKTADKVSEKGTELIKVEASRLDYLMNLIGELLISQTRFARIQESYIEQHGNSNLGADMAEETHHLARLTSQLQDGLMKTRMVPIGTVFNRFPRLVRDLARKVHKKINLVVEGQETELDKSMVDLIGEPLMHLLRNAIDHGIETPEERMAAGKPPEGTVILSASHEGSRILIKVADDGKGIDEEKVLAKARRLNLVEEGQELTKQEIYNLLFSAGLSTAQKVTDVSGRGVGMDVVRRNIMALNGMIEVQSEKGQGSSFIIQLPITLAIIQGLLVSSEGEKFIIPLDNVLESFQLRDQDIDSIGGNEVFTVRGSIVPIKALQEVLQIDKQANKAKRKYRSVVMIGLAEQRMGLEVDELLGQREIVIKTVNAPWLKMEIFAGATILGDGRVSLIINVATLFARCTST</sequence>
<evidence type="ECO:0000259" key="16">
    <source>
        <dbReference type="PROSITE" id="PS50851"/>
    </source>
</evidence>
<keyword evidence="7 14" id="KW-0597">Phosphoprotein</keyword>
<evidence type="ECO:0000256" key="3">
    <source>
        <dbReference type="ARBA" id="ARBA00012438"/>
    </source>
</evidence>
<dbReference type="PANTHER" id="PTHR43395:SF10">
    <property type="entry name" value="CHEMOTAXIS PROTEIN CHEA"/>
    <property type="match status" value="1"/>
</dbReference>
<comment type="caution">
    <text evidence="18">The sequence shown here is derived from an EMBL/GenBank/DDBJ whole genome shotgun (WGS) entry which is preliminary data.</text>
</comment>
<dbReference type="InterPro" id="IPR051315">
    <property type="entry name" value="Bact_Chemotaxis_CheA"/>
</dbReference>
<feature type="modified residue" description="Phosphohistidine" evidence="14">
    <location>
        <position position="49"/>
    </location>
</feature>
<dbReference type="EC" id="2.7.13.3" evidence="3"/>
<evidence type="ECO:0000256" key="7">
    <source>
        <dbReference type="ARBA" id="ARBA00022553"/>
    </source>
</evidence>
<dbReference type="GO" id="GO:0005524">
    <property type="term" value="F:ATP binding"/>
    <property type="evidence" value="ECO:0007669"/>
    <property type="project" value="UniProtKB-KW"/>
</dbReference>
<evidence type="ECO:0000256" key="1">
    <source>
        <dbReference type="ARBA" id="ARBA00000085"/>
    </source>
</evidence>
<keyword evidence="9" id="KW-0547">Nucleotide-binding</keyword>
<dbReference type="InterPro" id="IPR035891">
    <property type="entry name" value="CheY-binding_CheA"/>
</dbReference>
<dbReference type="GO" id="GO:0000155">
    <property type="term" value="F:phosphorelay sensor kinase activity"/>
    <property type="evidence" value="ECO:0007669"/>
    <property type="project" value="InterPro"/>
</dbReference>
<dbReference type="GO" id="GO:0005737">
    <property type="term" value="C:cytoplasm"/>
    <property type="evidence" value="ECO:0007669"/>
    <property type="project" value="UniProtKB-SubCell"/>
</dbReference>
<dbReference type="InterPro" id="IPR037006">
    <property type="entry name" value="CheA-like_homodim_sf"/>
</dbReference>
<dbReference type="Pfam" id="PF02895">
    <property type="entry name" value="H-kinase_dim"/>
    <property type="match status" value="1"/>
</dbReference>
<dbReference type="GO" id="GO:0006935">
    <property type="term" value="P:chemotaxis"/>
    <property type="evidence" value="ECO:0007669"/>
    <property type="project" value="UniProtKB-KW"/>
</dbReference>
<dbReference type="InterPro" id="IPR004105">
    <property type="entry name" value="CheA-like_dim"/>
</dbReference>
<organism evidence="18 19">
    <name type="scientific">Heliorestis acidaminivorans</name>
    <dbReference type="NCBI Taxonomy" id="553427"/>
    <lineage>
        <taxon>Bacteria</taxon>
        <taxon>Bacillati</taxon>
        <taxon>Bacillota</taxon>
        <taxon>Clostridia</taxon>
        <taxon>Eubacteriales</taxon>
        <taxon>Heliobacteriaceae</taxon>
        <taxon>Heliorestis</taxon>
    </lineage>
</organism>
<dbReference type="SUPFAM" id="SSF50341">
    <property type="entry name" value="CheW-like"/>
    <property type="match status" value="1"/>
</dbReference>
<evidence type="ECO:0000256" key="5">
    <source>
        <dbReference type="ARBA" id="ARBA00022490"/>
    </source>
</evidence>
<evidence type="ECO:0000256" key="4">
    <source>
        <dbReference type="ARBA" id="ARBA00021495"/>
    </source>
</evidence>
<evidence type="ECO:0000256" key="14">
    <source>
        <dbReference type="PROSITE-ProRule" id="PRU00110"/>
    </source>
</evidence>
<dbReference type="InterPro" id="IPR002545">
    <property type="entry name" value="CheW-lke_dom"/>
</dbReference>
<keyword evidence="11" id="KW-0067">ATP-binding</keyword>
<comment type="catalytic activity">
    <reaction evidence="1">
        <text>ATP + protein L-histidine = ADP + protein N-phospho-L-histidine.</text>
        <dbReference type="EC" id="2.7.13.3"/>
    </reaction>
</comment>
<dbReference type="InterPro" id="IPR008207">
    <property type="entry name" value="Sig_transdc_His_kin_Hpt_dom"/>
</dbReference>
<keyword evidence="8" id="KW-0808">Transferase</keyword>
<dbReference type="Gene3D" id="3.30.70.1110">
    <property type="entry name" value="Histidine kinase CheA-like, P2 response regulator-binding domain"/>
    <property type="match status" value="1"/>
</dbReference>
<dbReference type="CDD" id="cd16916">
    <property type="entry name" value="HATPase_CheA-like"/>
    <property type="match status" value="1"/>
</dbReference>
<dbReference type="InterPro" id="IPR036061">
    <property type="entry name" value="CheW-like_dom_sf"/>
</dbReference>
<comment type="subcellular location">
    <subcellularLocation>
        <location evidence="2">Cytoplasm</location>
    </subcellularLocation>
</comment>
<dbReference type="InterPro" id="IPR036641">
    <property type="entry name" value="HPT_dom_sf"/>
</dbReference>
<evidence type="ECO:0000256" key="6">
    <source>
        <dbReference type="ARBA" id="ARBA00022500"/>
    </source>
</evidence>
<accession>A0A6I0EZM3</accession>
<dbReference type="PANTHER" id="PTHR43395">
    <property type="entry name" value="SENSOR HISTIDINE KINASE CHEA"/>
    <property type="match status" value="1"/>
</dbReference>
<dbReference type="Pfam" id="PF01627">
    <property type="entry name" value="Hpt"/>
    <property type="match status" value="1"/>
</dbReference>
<comment type="function">
    <text evidence="13">Involved in the transmission of sensory signals from the chemoreceptors to the flagellar motors. CheA is autophosphorylated; it can transfer its phosphate group to either CheB or CheY.</text>
</comment>
<dbReference type="CDD" id="cd00088">
    <property type="entry name" value="HPT"/>
    <property type="match status" value="1"/>
</dbReference>
<feature type="domain" description="CheW-like" evidence="16">
    <location>
        <begin position="539"/>
        <end position="675"/>
    </location>
</feature>
<dbReference type="Gene3D" id="1.20.120.160">
    <property type="entry name" value="HPT domain"/>
    <property type="match status" value="1"/>
</dbReference>
<evidence type="ECO:0000256" key="2">
    <source>
        <dbReference type="ARBA" id="ARBA00004496"/>
    </source>
</evidence>
<evidence type="ECO:0000256" key="8">
    <source>
        <dbReference type="ARBA" id="ARBA00022679"/>
    </source>
</evidence>
<evidence type="ECO:0000259" key="17">
    <source>
        <dbReference type="PROSITE" id="PS50894"/>
    </source>
</evidence>
<dbReference type="InterPro" id="IPR004358">
    <property type="entry name" value="Sig_transdc_His_kin-like_C"/>
</dbReference>
<evidence type="ECO:0000256" key="9">
    <source>
        <dbReference type="ARBA" id="ARBA00022741"/>
    </source>
</evidence>
<dbReference type="Gene3D" id="1.10.287.560">
    <property type="entry name" value="Histidine kinase CheA-like, homodimeric domain"/>
    <property type="match status" value="1"/>
</dbReference>
<dbReference type="AlphaFoldDB" id="A0A6I0EZM3"/>
<dbReference type="Pfam" id="PF07194">
    <property type="entry name" value="P2"/>
    <property type="match status" value="1"/>
</dbReference>
<evidence type="ECO:0000313" key="19">
    <source>
        <dbReference type="Proteomes" id="UP000468766"/>
    </source>
</evidence>
<dbReference type="SMART" id="SM00387">
    <property type="entry name" value="HATPase_c"/>
    <property type="match status" value="1"/>
</dbReference>
<dbReference type="InterPro" id="IPR036890">
    <property type="entry name" value="HATPase_C_sf"/>
</dbReference>
<protein>
    <recommendedName>
        <fullName evidence="4">Chemotaxis protein CheA</fullName>
        <ecNumber evidence="3">2.7.13.3</ecNumber>
    </recommendedName>
</protein>
<dbReference type="SUPFAM" id="SSF55874">
    <property type="entry name" value="ATPase domain of HSP90 chaperone/DNA topoisomerase II/histidine kinase"/>
    <property type="match status" value="1"/>
</dbReference>
<dbReference type="InterPro" id="IPR010808">
    <property type="entry name" value="CheA_P2-bd"/>
</dbReference>
<dbReference type="EMBL" id="WBXO01000012">
    <property type="protein sequence ID" value="KAB2951384.1"/>
    <property type="molecule type" value="Genomic_DNA"/>
</dbReference>
<dbReference type="OrthoDB" id="9803176at2"/>
<keyword evidence="5" id="KW-0963">Cytoplasm</keyword>
<dbReference type="PRINTS" id="PR00344">
    <property type="entry name" value="BCTRLSENSOR"/>
</dbReference>
<dbReference type="CDD" id="cd00731">
    <property type="entry name" value="CheA_reg"/>
    <property type="match status" value="1"/>
</dbReference>
<dbReference type="InterPro" id="IPR037052">
    <property type="entry name" value="CheA-like_P2_sf"/>
</dbReference>
<dbReference type="Pfam" id="PF02518">
    <property type="entry name" value="HATPase_c"/>
    <property type="match status" value="1"/>
</dbReference>
<dbReference type="Gene3D" id="3.30.565.10">
    <property type="entry name" value="Histidine kinase-like ATPase, C-terminal domain"/>
    <property type="match status" value="1"/>
</dbReference>
<dbReference type="SMART" id="SM01231">
    <property type="entry name" value="H-kinase_dim"/>
    <property type="match status" value="1"/>
</dbReference>
<name>A0A6I0EZM3_9FIRM</name>
<evidence type="ECO:0000256" key="11">
    <source>
        <dbReference type="ARBA" id="ARBA00022840"/>
    </source>
</evidence>
<keyword evidence="12" id="KW-0902">Two-component regulatory system</keyword>
<dbReference type="Pfam" id="PF01584">
    <property type="entry name" value="CheW"/>
    <property type="match status" value="1"/>
</dbReference>